<reference evidence="2 4" key="1">
    <citation type="submission" date="2023-07" db="EMBL/GenBank/DDBJ databases">
        <title>Unpublished Manusciprt.</title>
        <authorList>
            <person name="Aydin F."/>
            <person name="Tarhane S."/>
            <person name="Saticioglu I.B."/>
            <person name="Karakaya E."/>
            <person name="Abay S."/>
            <person name="Guran O."/>
            <person name="Bozkurt E."/>
            <person name="Uzum N."/>
            <person name="Olgun K."/>
            <person name="Jablonski D."/>
        </authorList>
    </citation>
    <scope>NUCLEOTIDE SEQUENCE</scope>
    <source>
        <strain evidence="4">faydin-H75</strain>
        <strain evidence="2">Faydin-H76</strain>
    </source>
</reference>
<dbReference type="RefSeq" id="WP_305517221.1">
    <property type="nucleotide sequence ID" value="NZ_JAUPEV010000008.1"/>
</dbReference>
<dbReference type="Proteomes" id="UP001240777">
    <property type="component" value="Unassembled WGS sequence"/>
</dbReference>
<evidence type="ECO:0000313" key="3">
    <source>
        <dbReference type="Proteomes" id="UP001177258"/>
    </source>
</evidence>
<dbReference type="AlphaFoldDB" id="A0AA90TC12"/>
<organism evidence="2 3">
    <name type="scientific">Helicobacter cappadocius</name>
    <dbReference type="NCBI Taxonomy" id="3063998"/>
    <lineage>
        <taxon>Bacteria</taxon>
        <taxon>Pseudomonadati</taxon>
        <taxon>Campylobacterota</taxon>
        <taxon>Epsilonproteobacteria</taxon>
        <taxon>Campylobacterales</taxon>
        <taxon>Helicobacteraceae</taxon>
        <taxon>Helicobacter</taxon>
    </lineage>
</organism>
<accession>A0AA90TC12</accession>
<dbReference type="Proteomes" id="UP001177258">
    <property type="component" value="Unassembled WGS sequence"/>
</dbReference>
<name>A0AA90TC12_9HELI</name>
<dbReference type="EMBL" id="JAUPEV010000008">
    <property type="protein sequence ID" value="MDO7253375.1"/>
    <property type="molecule type" value="Genomic_DNA"/>
</dbReference>
<dbReference type="EMBL" id="JAUYZK010000008">
    <property type="protein sequence ID" value="MDP2539361.1"/>
    <property type="molecule type" value="Genomic_DNA"/>
</dbReference>
<evidence type="ECO:0000313" key="1">
    <source>
        <dbReference type="EMBL" id="MDO7253375.1"/>
    </source>
</evidence>
<proteinExistence type="predicted"/>
<sequence length="163" mass="17843">MKKIILASFFGFTSLFGIGIGNYQISPEFGANLALQDSGKGTFSYGGYARVWLGVSRIVIAPAFKYDVITKENNLSTAYKNMQIGGLVGFEIPIIPLTPYVGASYSTFFGAYDDTASFNYGIKFKIPIIRVTLGIDGTYQRPKNINGDRVNMNRIGASIGFQF</sequence>
<evidence type="ECO:0000313" key="2">
    <source>
        <dbReference type="EMBL" id="MDP2539361.1"/>
    </source>
</evidence>
<gene>
    <name evidence="1" type="ORF">Q5I04_05560</name>
    <name evidence="2" type="ORF">Q5I06_06205</name>
</gene>
<evidence type="ECO:0000313" key="4">
    <source>
        <dbReference type="Proteomes" id="UP001240777"/>
    </source>
</evidence>
<reference evidence="1 3" key="3">
    <citation type="journal article" date="2024" name="Syst. Appl. Microbiol.">
        <title>Helicobacter cappadocius sp. nov., from lizards: The first psychrotrophic Helicobacter species.</title>
        <authorList>
            <person name="Aydin F."/>
            <person name="Tarhane S."/>
            <person name="Karakaya E."/>
            <person name="Abay S."/>
            <person name="Kayman T."/>
            <person name="Guran O."/>
            <person name="Bozkurt E."/>
            <person name="Uzum N."/>
            <person name="Avci A."/>
            <person name="Olgun K."/>
            <person name="Jablonski D."/>
            <person name="Guran C."/>
            <person name="Burcin Saticioglu I."/>
        </authorList>
    </citation>
    <scope>NUCLEOTIDE SEQUENCE [LARGE SCALE GENOMIC DNA]</scope>
    <source>
        <strain evidence="1">Faydin-H75</strain>
        <strain evidence="3">faydin-H76</strain>
    </source>
</reference>
<protein>
    <submittedName>
        <fullName evidence="2">Uncharacterized protein</fullName>
    </submittedName>
</protein>
<keyword evidence="4" id="KW-1185">Reference proteome</keyword>
<comment type="caution">
    <text evidence="2">The sequence shown here is derived from an EMBL/GenBank/DDBJ whole genome shotgun (WGS) entry which is preliminary data.</text>
</comment>
<reference evidence="1" key="2">
    <citation type="submission" date="2023-07" db="EMBL/GenBank/DDBJ databases">
        <authorList>
            <person name="Aydin F."/>
            <person name="Tarhane S."/>
            <person name="Saticioglu I.B."/>
            <person name="Karakaya E."/>
            <person name="Abay S."/>
            <person name="Guran O."/>
            <person name="Bozkurt E."/>
            <person name="Uzum N."/>
            <person name="Olgun K."/>
            <person name="Jablonski D."/>
        </authorList>
    </citation>
    <scope>NUCLEOTIDE SEQUENCE</scope>
    <source>
        <strain evidence="1">Faydin-H75</strain>
    </source>
</reference>